<dbReference type="GO" id="GO:0004730">
    <property type="term" value="F:pseudouridylate synthase activity"/>
    <property type="evidence" value="ECO:0007669"/>
    <property type="project" value="InterPro"/>
</dbReference>
<name>A0A6G1KGM6_9PLEO</name>
<feature type="region of interest" description="Disordered" evidence="6">
    <location>
        <begin position="585"/>
        <end position="624"/>
    </location>
</feature>
<dbReference type="GO" id="GO:0016798">
    <property type="term" value="F:hydrolase activity, acting on glycosyl bonds"/>
    <property type="evidence" value="ECO:0007669"/>
    <property type="project" value="UniProtKB-KW"/>
</dbReference>
<dbReference type="Pfam" id="PF04227">
    <property type="entry name" value="Indigoidine_A"/>
    <property type="match status" value="1"/>
</dbReference>
<keyword evidence="4" id="KW-0456">Lyase</keyword>
<dbReference type="CDD" id="cd01941">
    <property type="entry name" value="YeiC_kinase_like"/>
    <property type="match status" value="1"/>
</dbReference>
<dbReference type="InterPro" id="IPR007342">
    <property type="entry name" value="PsuG"/>
</dbReference>
<evidence type="ECO:0000256" key="1">
    <source>
        <dbReference type="ARBA" id="ARBA00022723"/>
    </source>
</evidence>
<gene>
    <name evidence="8" type="ORF">K504DRAFT_223871</name>
</gene>
<dbReference type="HAMAP" id="MF_01876">
    <property type="entry name" value="PsiMP_glycosidase"/>
    <property type="match status" value="1"/>
</dbReference>
<feature type="domain" description="Carbohydrate kinase PfkB" evidence="7">
    <location>
        <begin position="432"/>
        <end position="517"/>
    </location>
</feature>
<dbReference type="InterPro" id="IPR029056">
    <property type="entry name" value="Ribokinase-like"/>
</dbReference>
<dbReference type="Proteomes" id="UP000799428">
    <property type="component" value="Unassembled WGS sequence"/>
</dbReference>
<dbReference type="SUPFAM" id="SSF53613">
    <property type="entry name" value="Ribokinase-like"/>
    <property type="match status" value="1"/>
</dbReference>
<keyword evidence="3" id="KW-0464">Manganese</keyword>
<proteinExistence type="inferred from homology"/>
<dbReference type="PANTHER" id="PTHR42909:SF1">
    <property type="entry name" value="CARBOHYDRATE KINASE PFKB DOMAIN-CONTAINING PROTEIN"/>
    <property type="match status" value="1"/>
</dbReference>
<evidence type="ECO:0000256" key="3">
    <source>
        <dbReference type="ARBA" id="ARBA00023211"/>
    </source>
</evidence>
<evidence type="ECO:0000256" key="2">
    <source>
        <dbReference type="ARBA" id="ARBA00022801"/>
    </source>
</evidence>
<evidence type="ECO:0000259" key="7">
    <source>
        <dbReference type="Pfam" id="PF00294"/>
    </source>
</evidence>
<keyword evidence="9" id="KW-1185">Reference proteome</keyword>
<evidence type="ECO:0000313" key="9">
    <source>
        <dbReference type="Proteomes" id="UP000799428"/>
    </source>
</evidence>
<dbReference type="Gene3D" id="3.40.1790.10">
    <property type="entry name" value="Indigoidine synthase domain"/>
    <property type="match status" value="1"/>
</dbReference>
<dbReference type="OrthoDB" id="198885at2759"/>
<keyword evidence="5" id="KW-0326">Glycosidase</keyword>
<dbReference type="Gene3D" id="3.40.1190.20">
    <property type="match status" value="1"/>
</dbReference>
<evidence type="ECO:0000256" key="6">
    <source>
        <dbReference type="SAM" id="MobiDB-lite"/>
    </source>
</evidence>
<keyword evidence="2" id="KW-0378">Hydrolase</keyword>
<evidence type="ECO:0000256" key="5">
    <source>
        <dbReference type="ARBA" id="ARBA00023295"/>
    </source>
</evidence>
<dbReference type="GO" id="GO:0046872">
    <property type="term" value="F:metal ion binding"/>
    <property type="evidence" value="ECO:0007669"/>
    <property type="project" value="UniProtKB-KW"/>
</dbReference>
<accession>A0A6G1KGM6</accession>
<evidence type="ECO:0000256" key="4">
    <source>
        <dbReference type="ARBA" id="ARBA00023239"/>
    </source>
</evidence>
<dbReference type="SUPFAM" id="SSF110581">
    <property type="entry name" value="Indigoidine synthase A-like"/>
    <property type="match status" value="1"/>
</dbReference>
<organism evidence="8 9">
    <name type="scientific">Pleomassaria siparia CBS 279.74</name>
    <dbReference type="NCBI Taxonomy" id="1314801"/>
    <lineage>
        <taxon>Eukaryota</taxon>
        <taxon>Fungi</taxon>
        <taxon>Dikarya</taxon>
        <taxon>Ascomycota</taxon>
        <taxon>Pezizomycotina</taxon>
        <taxon>Dothideomycetes</taxon>
        <taxon>Pleosporomycetidae</taxon>
        <taxon>Pleosporales</taxon>
        <taxon>Pleomassariaceae</taxon>
        <taxon>Pleomassaria</taxon>
    </lineage>
</organism>
<dbReference type="InterPro" id="IPR022830">
    <property type="entry name" value="Indigdn_synthA-like"/>
</dbReference>
<protein>
    <recommendedName>
        <fullName evidence="7">Carbohydrate kinase PfkB domain-containing protein</fullName>
    </recommendedName>
</protein>
<dbReference type="EMBL" id="MU005767">
    <property type="protein sequence ID" value="KAF2711561.1"/>
    <property type="molecule type" value="Genomic_DNA"/>
</dbReference>
<evidence type="ECO:0000313" key="8">
    <source>
        <dbReference type="EMBL" id="KAF2711561.1"/>
    </source>
</evidence>
<dbReference type="PANTHER" id="PTHR42909">
    <property type="entry name" value="ZGC:136858"/>
    <property type="match status" value="1"/>
</dbReference>
<dbReference type="InterPro" id="IPR011611">
    <property type="entry name" value="PfkB_dom"/>
</dbReference>
<reference evidence="8" key="1">
    <citation type="journal article" date="2020" name="Stud. Mycol.">
        <title>101 Dothideomycetes genomes: a test case for predicting lifestyles and emergence of pathogens.</title>
        <authorList>
            <person name="Haridas S."/>
            <person name="Albert R."/>
            <person name="Binder M."/>
            <person name="Bloem J."/>
            <person name="Labutti K."/>
            <person name="Salamov A."/>
            <person name="Andreopoulos B."/>
            <person name="Baker S."/>
            <person name="Barry K."/>
            <person name="Bills G."/>
            <person name="Bluhm B."/>
            <person name="Cannon C."/>
            <person name="Castanera R."/>
            <person name="Culley D."/>
            <person name="Daum C."/>
            <person name="Ezra D."/>
            <person name="Gonzalez J."/>
            <person name="Henrissat B."/>
            <person name="Kuo A."/>
            <person name="Liang C."/>
            <person name="Lipzen A."/>
            <person name="Lutzoni F."/>
            <person name="Magnuson J."/>
            <person name="Mondo S."/>
            <person name="Nolan M."/>
            <person name="Ohm R."/>
            <person name="Pangilinan J."/>
            <person name="Park H.-J."/>
            <person name="Ramirez L."/>
            <person name="Alfaro M."/>
            <person name="Sun H."/>
            <person name="Tritt A."/>
            <person name="Yoshinaga Y."/>
            <person name="Zwiers L.-H."/>
            <person name="Turgeon B."/>
            <person name="Goodwin S."/>
            <person name="Spatafora J."/>
            <person name="Crous P."/>
            <person name="Grigoriev I."/>
        </authorList>
    </citation>
    <scope>NUCLEOTIDE SEQUENCE</scope>
    <source>
        <strain evidence="8">CBS 279.74</strain>
    </source>
</reference>
<keyword evidence="1" id="KW-0479">Metal-binding</keyword>
<feature type="domain" description="Carbohydrate kinase PfkB" evidence="7">
    <location>
        <begin position="758"/>
        <end position="806"/>
    </location>
</feature>
<dbReference type="Pfam" id="PF00294">
    <property type="entry name" value="PfkB"/>
    <property type="match status" value="2"/>
</dbReference>
<dbReference type="GO" id="GO:0005737">
    <property type="term" value="C:cytoplasm"/>
    <property type="evidence" value="ECO:0007669"/>
    <property type="project" value="TreeGrafter"/>
</dbReference>
<sequence>MRLLAGALARPRLSFHSSLLQSSAGRRRITNNGFFRVSEEVREALAAKKPVVALETTIYTHGFPYPDNVALASLLESVIRVNGGVPATIGILDGVARVGMSPEELIKLTESAGQKTTLKLSRRDLSYVCGGRLAGKNYHGGTTISGTMILAELAGIKVFGTGGLGGVHRGAESSMDISADLTELGRTPVAVISSGSKSFLDIPRTLEYLETEGVGVGTFADGRTGSVDFPAFWSRDSGVKSPKTIQNEIEAAAIIHAQHSLQIKSGLLFANPIPLENEIPRSEMDPLIAEAIRQADALGASGNDNTPFILAKIKELSGGKTIPANRKLIESNVRRATIIARELAILEAQQAEAQGHVSSNFTPIISSPTSSAEERLRNTSLAGISSGPTVQPTITSQPEPPIEILVAGALAVDFSCDYTPLLGSSDKTDPSPHTSNPAIIRQTLGGVAHNIAKAAHLVGSPVRLCSAIGDDLSGRAALHALESSGMQTSGITVLPNHRTAQYVAVNNANKDLTMAMADMSILETGTCSSIQDTWLTPLSKLPRPKCVIVDGNWSSPVLHTWLTYARSIEALSIFEPVSTAKSTRLFESIPPPTDTPSFQTASSSSSSSSSTKDDQLPPITPPLVSLATPNTHELTALHSYATNHSLFSTPSWFRTIDALGIPSSGLRVPLSMTTTPAIVDAGIPQMAIKLLPFIPTILTKLGPAGVLVVKLLRPDAPELCASEHRKYVLARCTNGDADAGVGGLYVRLIETERVLSGDEVVSVNGIGDTFAGVLAAVLSKGKALEEAVDLAQRAAGLSLQSVEAVSKNVAGLKGLVQR</sequence>
<dbReference type="AlphaFoldDB" id="A0A6G1KGM6"/>